<organism evidence="2 3">
    <name type="scientific">Sphagnum troendelagicum</name>
    <dbReference type="NCBI Taxonomy" id="128251"/>
    <lineage>
        <taxon>Eukaryota</taxon>
        <taxon>Viridiplantae</taxon>
        <taxon>Streptophyta</taxon>
        <taxon>Embryophyta</taxon>
        <taxon>Bryophyta</taxon>
        <taxon>Sphagnophytina</taxon>
        <taxon>Sphagnopsida</taxon>
        <taxon>Sphagnales</taxon>
        <taxon>Sphagnaceae</taxon>
        <taxon>Sphagnum</taxon>
    </lineage>
</organism>
<protein>
    <submittedName>
        <fullName evidence="2">Uncharacterized protein</fullName>
    </submittedName>
</protein>
<evidence type="ECO:0000313" key="3">
    <source>
        <dbReference type="Proteomes" id="UP001497512"/>
    </source>
</evidence>
<dbReference type="Proteomes" id="UP001497512">
    <property type="component" value="Chromosome 5"/>
</dbReference>
<proteinExistence type="predicted"/>
<name>A0ABP0US89_9BRYO</name>
<feature type="region of interest" description="Disordered" evidence="1">
    <location>
        <begin position="347"/>
        <end position="393"/>
    </location>
</feature>
<accession>A0ABP0US89</accession>
<reference evidence="2" key="1">
    <citation type="submission" date="2024-02" db="EMBL/GenBank/DDBJ databases">
        <authorList>
            <consortium name="ELIXIR-Norway"/>
            <consortium name="Elixir Norway"/>
        </authorList>
    </citation>
    <scope>NUCLEOTIDE SEQUENCE</scope>
</reference>
<evidence type="ECO:0000256" key="1">
    <source>
        <dbReference type="SAM" id="MobiDB-lite"/>
    </source>
</evidence>
<keyword evidence="3" id="KW-1185">Reference proteome</keyword>
<gene>
    <name evidence="2" type="ORF">CSSPTR1EN2_LOCUS18779</name>
</gene>
<evidence type="ECO:0000313" key="2">
    <source>
        <dbReference type="EMBL" id="CAK9227518.1"/>
    </source>
</evidence>
<sequence>MSRTHRSSGPRLEALRDELREKERFMSHGYQSFQHLLEALKSSGHSQCTTVWTKDTVAYSCRTCQINDCRSAAAFAFVFFHTTSIGPPLPTLSPPRNLDVLCTPVSLEDLVTVAIEMLGKKMVCWALEKLSSSVHIIWVRRLKDRKAAVENEMRVASLYMEWVQKVCSVDVLRNLLSVLVTRKYLDGSQFEKNARRRKAAPLEILLKTLGSMPEELKEGATTLFLQMLYNAWFKSQFTEELMKHYPLMVEDVIGKVIKHSQHEGVIMECKALDSTLDQGGLHVFMTDIPDTAGLYDFSELSHSSVNLSSTSVTHQEEDCALPMELAGQPVPGQPHCIAAADNEVLSSSHQGRQKDFEDQHRDLGNDNDHGNDDIVPPKGLPKGRGADSSSKMSTGNALLLLDPKQNIMTLESTCKTQKCDVGNLAGTGSPDIAELMSAYFGTFSDSADWLSSMMITNQEEHCDLPMQMVGQFEQPVLDQLHCIAAAHKGQPSSSHQGRYIATQPVCIESPFGQGGDILNPTTIMSGQPCLAPYDKGKQQEEQRQSYDRMVRSPVPQQDVPGFVNLPDSAELSEIPGSLNYLEGESVQPILLHEPKCSEIDRMHVYNLKTDSNGCIVGEKTIWQSRLKSYMYGFLDFGIWEIKKQPRANFDKIYAKMNEDFTYSPEPLNKNAMYEYIRDRLRDLRSKWKKKWQEGGDKPLECSQAAWKTLIEHWSTEKVMAEAEKMKKARGAVKNPSHVGRGGRK</sequence>
<feature type="compositionally biased region" description="Basic and acidic residues" evidence="1">
    <location>
        <begin position="352"/>
        <end position="372"/>
    </location>
</feature>
<dbReference type="EMBL" id="OZ019897">
    <property type="protein sequence ID" value="CAK9227518.1"/>
    <property type="molecule type" value="Genomic_DNA"/>
</dbReference>